<evidence type="ECO:0000313" key="2">
    <source>
        <dbReference type="Proteomes" id="UP000602510"/>
    </source>
</evidence>
<reference evidence="1" key="1">
    <citation type="submission" date="2020-04" db="EMBL/GenBank/DDBJ databases">
        <title>Hybrid Assembly of Korean Phytophthora infestans isolates.</title>
        <authorList>
            <person name="Prokchorchik M."/>
            <person name="Lee Y."/>
            <person name="Seo J."/>
            <person name="Cho J.-H."/>
            <person name="Park Y.-E."/>
            <person name="Jang D.-C."/>
            <person name="Im J.-S."/>
            <person name="Choi J.-G."/>
            <person name="Park H.-J."/>
            <person name="Lee G.-B."/>
            <person name="Lee Y.-G."/>
            <person name="Hong S.-Y."/>
            <person name="Cho K."/>
            <person name="Sohn K.H."/>
        </authorList>
    </citation>
    <scope>NUCLEOTIDE SEQUENCE</scope>
    <source>
        <strain evidence="1">KR_1_A1</strain>
    </source>
</reference>
<name>A0A833SKQ8_PHYIN</name>
<evidence type="ECO:0000313" key="1">
    <source>
        <dbReference type="EMBL" id="KAF4035258.1"/>
    </source>
</evidence>
<gene>
    <name evidence="1" type="ORF">GN244_ATG12760</name>
</gene>
<proteinExistence type="predicted"/>
<sequence>MLQQQLTNTLANIKLRQNIGAIEHAAEIKEKYTHLKDRDRLIEDLCARTNEFEETNRRLAKKFPEAA</sequence>
<dbReference type="Proteomes" id="UP000602510">
    <property type="component" value="Unassembled WGS sequence"/>
</dbReference>
<dbReference type="EMBL" id="WSZM01000327">
    <property type="protein sequence ID" value="KAF4035258.1"/>
    <property type="molecule type" value="Genomic_DNA"/>
</dbReference>
<organism evidence="1 2">
    <name type="scientific">Phytophthora infestans</name>
    <name type="common">Potato late blight agent</name>
    <name type="synonym">Botrytis infestans</name>
    <dbReference type="NCBI Taxonomy" id="4787"/>
    <lineage>
        <taxon>Eukaryota</taxon>
        <taxon>Sar</taxon>
        <taxon>Stramenopiles</taxon>
        <taxon>Oomycota</taxon>
        <taxon>Peronosporomycetes</taxon>
        <taxon>Peronosporales</taxon>
        <taxon>Peronosporaceae</taxon>
        <taxon>Phytophthora</taxon>
    </lineage>
</organism>
<keyword evidence="2" id="KW-1185">Reference proteome</keyword>
<dbReference type="AlphaFoldDB" id="A0A833SKQ8"/>
<protein>
    <submittedName>
        <fullName evidence="1">Uncharacterized protein</fullName>
    </submittedName>
</protein>
<accession>A0A833SKQ8</accession>
<comment type="caution">
    <text evidence="1">The sequence shown here is derived from an EMBL/GenBank/DDBJ whole genome shotgun (WGS) entry which is preliminary data.</text>
</comment>